<dbReference type="InterPro" id="IPR002227">
    <property type="entry name" value="Tyrosinase_Cu-bd"/>
</dbReference>
<name>A0A8S8ZKT3_SORMA</name>
<protein>
    <recommendedName>
        <fullName evidence="5">Tyrosinase copper-binding domain-containing protein</fullName>
    </recommendedName>
</protein>
<keyword evidence="2" id="KW-0186">Copper</keyword>
<dbReference type="GO" id="GO:0016491">
    <property type="term" value="F:oxidoreductase activity"/>
    <property type="evidence" value="ECO:0007669"/>
    <property type="project" value="InterPro"/>
</dbReference>
<evidence type="ECO:0000259" key="5">
    <source>
        <dbReference type="PROSITE" id="PS00498"/>
    </source>
</evidence>
<dbReference type="Proteomes" id="UP000433876">
    <property type="component" value="Unassembled WGS sequence"/>
</dbReference>
<comment type="caution">
    <text evidence="6">The sequence shown here is derived from an EMBL/GenBank/DDBJ whole genome shotgun (WGS) entry which is preliminary data.</text>
</comment>
<dbReference type="GO" id="GO:0046872">
    <property type="term" value="F:metal ion binding"/>
    <property type="evidence" value="ECO:0007669"/>
    <property type="project" value="UniProtKB-KW"/>
</dbReference>
<proteinExistence type="predicted"/>
<evidence type="ECO:0000256" key="4">
    <source>
        <dbReference type="SAM" id="SignalP"/>
    </source>
</evidence>
<dbReference type="PANTHER" id="PTHR11474">
    <property type="entry name" value="TYROSINASE FAMILY MEMBER"/>
    <property type="match status" value="1"/>
</dbReference>
<dbReference type="PROSITE" id="PS00498">
    <property type="entry name" value="TYROSINASE_2"/>
    <property type="match status" value="1"/>
</dbReference>
<feature type="domain" description="Tyrosinase copper-binding" evidence="5">
    <location>
        <begin position="333"/>
        <end position="344"/>
    </location>
</feature>
<gene>
    <name evidence="6" type="ORF">SMACR_00012</name>
</gene>
<evidence type="ECO:0000313" key="7">
    <source>
        <dbReference type="Proteomes" id="UP000433876"/>
    </source>
</evidence>
<dbReference type="VEuPathDB" id="FungiDB:SMAC_00012"/>
<accession>A0A8S8ZKT3</accession>
<dbReference type="EMBL" id="NMPR01000153">
    <property type="protein sequence ID" value="KAA8629005.1"/>
    <property type="molecule type" value="Genomic_DNA"/>
</dbReference>
<evidence type="ECO:0000313" key="6">
    <source>
        <dbReference type="EMBL" id="KAA8629005.1"/>
    </source>
</evidence>
<dbReference type="Pfam" id="PF00264">
    <property type="entry name" value="Tyrosinase"/>
    <property type="match status" value="1"/>
</dbReference>
<evidence type="ECO:0000256" key="3">
    <source>
        <dbReference type="SAM" id="MobiDB-lite"/>
    </source>
</evidence>
<dbReference type="SUPFAM" id="SSF48056">
    <property type="entry name" value="Di-copper centre-containing domain"/>
    <property type="match status" value="2"/>
</dbReference>
<dbReference type="AlphaFoldDB" id="A0A8S8ZKT3"/>
<dbReference type="PANTHER" id="PTHR11474:SF126">
    <property type="entry name" value="TYROSINASE-LIKE PROTEIN TYR-1-RELATED"/>
    <property type="match status" value="1"/>
</dbReference>
<evidence type="ECO:0000256" key="2">
    <source>
        <dbReference type="ARBA" id="ARBA00023008"/>
    </source>
</evidence>
<dbReference type="InterPro" id="IPR008922">
    <property type="entry name" value="Di-copper_centre_dom_sf"/>
</dbReference>
<feature type="region of interest" description="Disordered" evidence="3">
    <location>
        <begin position="28"/>
        <end position="51"/>
    </location>
</feature>
<organism evidence="6 7">
    <name type="scientific">Sordaria macrospora</name>
    <dbReference type="NCBI Taxonomy" id="5147"/>
    <lineage>
        <taxon>Eukaryota</taxon>
        <taxon>Fungi</taxon>
        <taxon>Dikarya</taxon>
        <taxon>Ascomycota</taxon>
        <taxon>Pezizomycotina</taxon>
        <taxon>Sordariomycetes</taxon>
        <taxon>Sordariomycetidae</taxon>
        <taxon>Sordariales</taxon>
        <taxon>Sordariaceae</taxon>
        <taxon>Sordaria</taxon>
    </lineage>
</organism>
<dbReference type="PRINTS" id="PR00092">
    <property type="entry name" value="TYROSINASE"/>
</dbReference>
<dbReference type="InterPro" id="IPR050316">
    <property type="entry name" value="Tyrosinase/Hemocyanin"/>
</dbReference>
<dbReference type="Gene3D" id="1.10.1280.10">
    <property type="entry name" value="Di-copper center containing domain from catechol oxidase"/>
    <property type="match status" value="1"/>
</dbReference>
<reference evidence="6 7" key="1">
    <citation type="submission" date="2017-07" db="EMBL/GenBank/DDBJ databases">
        <title>Genome sequence of the Sordaria macrospora wild type strain R19027.</title>
        <authorList>
            <person name="Nowrousian M."/>
            <person name="Teichert I."/>
            <person name="Kueck U."/>
        </authorList>
    </citation>
    <scope>NUCLEOTIDE SEQUENCE [LARGE SCALE GENOMIC DNA]</scope>
    <source>
        <strain evidence="6 7">R19027</strain>
        <tissue evidence="6">Mycelium</tissue>
    </source>
</reference>
<feature type="chain" id="PRO_5035742679" description="Tyrosinase copper-binding domain-containing protein" evidence="4">
    <location>
        <begin position="23"/>
        <end position="409"/>
    </location>
</feature>
<sequence length="409" mass="44996">MVKSTIAAAATAALFLITAVSAFPPPGGPGRHLHGVNPGPGLHPGPKSKPVPDATGIPAACPNPIIRKEWRSLSATEQTKYISAVKCLINLPSIATSVGGALNRFDDFQGVHSMQTPDIHFVVCFPLSPSLLLPFRLLLSLEILTCQKGHFLHWHRYMVHLYETTLRSSCSYKGAQPYWDWFIDIDSSLEMDQWSIFALPTPETGFGGNGLFIPSESLTPEQNPFNLTGRTGGGCVQTGAFTQENGFKVNLNKTDPQRTDPKCLTRDFMEGIARGLLKHEVVDELMVKTDFEGFARRMEGEPSFDYPNVHGGGHYGVGGVLGTLGDAYNSPGDPLFYLHHANVDRLWTLWQLQNPEYVMSVGGPIAPFDYEGAQVDLDFEVNLAELGPSRKLAELQYTRGPLMCYMYDH</sequence>
<keyword evidence="1" id="KW-0479">Metal-binding</keyword>
<evidence type="ECO:0000256" key="1">
    <source>
        <dbReference type="ARBA" id="ARBA00022723"/>
    </source>
</evidence>
<feature type="signal peptide" evidence="4">
    <location>
        <begin position="1"/>
        <end position="22"/>
    </location>
</feature>
<keyword evidence="4" id="KW-0732">Signal</keyword>